<comment type="caution">
    <text evidence="1">The sequence shown here is derived from an EMBL/GenBank/DDBJ whole genome shotgun (WGS) entry which is preliminary data.</text>
</comment>
<dbReference type="RefSeq" id="WP_389363063.1">
    <property type="nucleotide sequence ID" value="NZ_JBIACK010000012.1"/>
</dbReference>
<protein>
    <submittedName>
        <fullName evidence="1">Uncharacterized protein</fullName>
    </submittedName>
</protein>
<keyword evidence="2" id="KW-1185">Reference proteome</keyword>
<evidence type="ECO:0000313" key="1">
    <source>
        <dbReference type="EMBL" id="MFE8702947.1"/>
    </source>
</evidence>
<dbReference type="Proteomes" id="UP001601059">
    <property type="component" value="Unassembled WGS sequence"/>
</dbReference>
<dbReference type="EMBL" id="JBIACK010000012">
    <property type="protein sequence ID" value="MFE8702947.1"/>
    <property type="molecule type" value="Genomic_DNA"/>
</dbReference>
<proteinExistence type="predicted"/>
<name>A0ABW6KJQ3_9BACI</name>
<accession>A0ABW6KJQ3</accession>
<reference evidence="1 2" key="1">
    <citation type="submission" date="2024-08" db="EMBL/GenBank/DDBJ databases">
        <title>Two novel Cytobacillus novel species.</title>
        <authorList>
            <person name="Liu G."/>
        </authorList>
    </citation>
    <scope>NUCLEOTIDE SEQUENCE [LARGE SCALE GENOMIC DNA]</scope>
    <source>
        <strain evidence="1 2">FJAT-54145</strain>
    </source>
</reference>
<organism evidence="1 2">
    <name type="scientific">Cytobacillus spartinae</name>
    <dbReference type="NCBI Taxonomy" id="3299023"/>
    <lineage>
        <taxon>Bacteria</taxon>
        <taxon>Bacillati</taxon>
        <taxon>Bacillota</taxon>
        <taxon>Bacilli</taxon>
        <taxon>Bacillales</taxon>
        <taxon>Bacillaceae</taxon>
        <taxon>Cytobacillus</taxon>
    </lineage>
</organism>
<gene>
    <name evidence="1" type="ORF">ACFYKX_20270</name>
</gene>
<sequence>MGDKNEKSVPNVSGSFQIVGNQRQDSLKEVQKEKDLDDESLYYARLFMED</sequence>
<evidence type="ECO:0000313" key="2">
    <source>
        <dbReference type="Proteomes" id="UP001601059"/>
    </source>
</evidence>